<keyword evidence="8" id="KW-0472">Membrane</keyword>
<dbReference type="PRINTS" id="PR00954">
    <property type="entry name" value="FLGMOTORFLIG"/>
</dbReference>
<dbReference type="GO" id="GO:0071973">
    <property type="term" value="P:bacterial-type flagellum-dependent cell motility"/>
    <property type="evidence" value="ECO:0007669"/>
    <property type="project" value="InterPro"/>
</dbReference>
<evidence type="ECO:0000259" key="13">
    <source>
        <dbReference type="Pfam" id="PF14841"/>
    </source>
</evidence>
<evidence type="ECO:0000256" key="2">
    <source>
        <dbReference type="ARBA" id="ARBA00004413"/>
    </source>
</evidence>
<dbReference type="Pfam" id="PF14842">
    <property type="entry name" value="FliG_N"/>
    <property type="match status" value="1"/>
</dbReference>
<dbReference type="SUPFAM" id="SSF48029">
    <property type="entry name" value="FliG"/>
    <property type="match status" value="1"/>
</dbReference>
<dbReference type="Pfam" id="PF14841">
    <property type="entry name" value="FliG_M"/>
    <property type="match status" value="1"/>
</dbReference>
<keyword evidence="9" id="KW-0975">Bacterial flagellum</keyword>
<evidence type="ECO:0000313" key="16">
    <source>
        <dbReference type="Proteomes" id="UP000198922"/>
    </source>
</evidence>
<organism evidence="15 16">
    <name type="scientific">Limimaricola pyoseonensis</name>
    <dbReference type="NCBI Taxonomy" id="521013"/>
    <lineage>
        <taxon>Bacteria</taxon>
        <taxon>Pseudomonadati</taxon>
        <taxon>Pseudomonadota</taxon>
        <taxon>Alphaproteobacteria</taxon>
        <taxon>Rhodobacterales</taxon>
        <taxon>Paracoccaceae</taxon>
        <taxon>Limimaricola</taxon>
    </lineage>
</organism>
<evidence type="ECO:0000256" key="10">
    <source>
        <dbReference type="ARBA" id="ARBA00025598"/>
    </source>
</evidence>
<evidence type="ECO:0000313" key="15">
    <source>
        <dbReference type="EMBL" id="SDE05739.1"/>
    </source>
</evidence>
<dbReference type="GO" id="GO:0009425">
    <property type="term" value="C:bacterial-type flagellum basal body"/>
    <property type="evidence" value="ECO:0007669"/>
    <property type="project" value="UniProtKB-SubCell"/>
</dbReference>
<proteinExistence type="inferred from homology"/>
<dbReference type="EMBL" id="FNAT01000001">
    <property type="protein sequence ID" value="SDE05739.1"/>
    <property type="molecule type" value="Genomic_DNA"/>
</dbReference>
<gene>
    <name evidence="15" type="ORF">SAMN04488567_0662</name>
</gene>
<dbReference type="GO" id="GO:0003774">
    <property type="term" value="F:cytoskeletal motor activity"/>
    <property type="evidence" value="ECO:0007669"/>
    <property type="project" value="InterPro"/>
</dbReference>
<evidence type="ECO:0000256" key="1">
    <source>
        <dbReference type="ARBA" id="ARBA00004117"/>
    </source>
</evidence>
<dbReference type="InterPro" id="IPR000090">
    <property type="entry name" value="Flg_Motor_Flig"/>
</dbReference>
<evidence type="ECO:0000256" key="11">
    <source>
        <dbReference type="SAM" id="MobiDB-lite"/>
    </source>
</evidence>
<dbReference type="Gene3D" id="1.10.220.30">
    <property type="match status" value="2"/>
</dbReference>
<keyword evidence="6" id="KW-0145">Chemotaxis</keyword>
<feature type="domain" description="Flagellar motor switch protein FliG middle" evidence="13">
    <location>
        <begin position="133"/>
        <end position="196"/>
    </location>
</feature>
<dbReference type="InterPro" id="IPR028263">
    <property type="entry name" value="FliG_N"/>
</dbReference>
<evidence type="ECO:0000256" key="5">
    <source>
        <dbReference type="ARBA" id="ARBA00022475"/>
    </source>
</evidence>
<evidence type="ECO:0000259" key="12">
    <source>
        <dbReference type="Pfam" id="PF01706"/>
    </source>
</evidence>
<keyword evidence="5" id="KW-1003">Cell membrane</keyword>
<feature type="domain" description="Flagellar motor switch protein FliG N-terminal" evidence="14">
    <location>
        <begin position="20"/>
        <end position="122"/>
    </location>
</feature>
<evidence type="ECO:0000256" key="3">
    <source>
        <dbReference type="ARBA" id="ARBA00010299"/>
    </source>
</evidence>
<comment type="similarity">
    <text evidence="3">Belongs to the FliG family.</text>
</comment>
<name>A0A1G6ZT74_9RHOB</name>
<keyword evidence="7" id="KW-0283">Flagellar rotation</keyword>
<keyword evidence="15" id="KW-0969">Cilium</keyword>
<dbReference type="PANTHER" id="PTHR30534">
    <property type="entry name" value="FLAGELLAR MOTOR SWITCH PROTEIN FLIG"/>
    <property type="match status" value="1"/>
</dbReference>
<reference evidence="16" key="1">
    <citation type="submission" date="2016-10" db="EMBL/GenBank/DDBJ databases">
        <authorList>
            <person name="Varghese N."/>
            <person name="Submissions S."/>
        </authorList>
    </citation>
    <scope>NUCLEOTIDE SEQUENCE [LARGE SCALE GENOMIC DNA]</scope>
    <source>
        <strain evidence="16">DSM 21424</strain>
    </source>
</reference>
<comment type="function">
    <text evidence="10">FliG is one of three proteins (FliG, FliN, FliM) that forms the rotor-mounted switch complex (C ring), located at the base of the basal body. This complex interacts with the CheY and CheZ chemotaxis proteins, in addition to contacting components of the motor that determine the direction of flagellar rotation.</text>
</comment>
<dbReference type="PANTHER" id="PTHR30534:SF0">
    <property type="entry name" value="FLAGELLAR MOTOR SWITCH PROTEIN FLIG"/>
    <property type="match status" value="1"/>
</dbReference>
<comment type="subcellular location">
    <subcellularLocation>
        <location evidence="1">Bacterial flagellum basal body</location>
    </subcellularLocation>
    <subcellularLocation>
        <location evidence="2">Cell membrane</location>
        <topology evidence="2">Peripheral membrane protein</topology>
        <orientation evidence="2">Cytoplasmic side</orientation>
    </subcellularLocation>
</comment>
<dbReference type="InterPro" id="IPR011002">
    <property type="entry name" value="FliG_a-hlx"/>
</dbReference>
<accession>A0A1G6ZT74</accession>
<protein>
    <recommendedName>
        <fullName evidence="4">Flagellar motor switch protein FliG</fullName>
    </recommendedName>
</protein>
<evidence type="ECO:0000256" key="6">
    <source>
        <dbReference type="ARBA" id="ARBA00022500"/>
    </source>
</evidence>
<dbReference type="AlphaFoldDB" id="A0A1G6ZT74"/>
<feature type="region of interest" description="Disordered" evidence="11">
    <location>
        <begin position="1"/>
        <end position="22"/>
    </location>
</feature>
<keyword evidence="15" id="KW-0966">Cell projection</keyword>
<dbReference type="STRING" id="521013.SAMN04488567_0662"/>
<dbReference type="InterPro" id="IPR032779">
    <property type="entry name" value="FliG_M"/>
</dbReference>
<feature type="domain" description="Flagellar motor switch protein FliG C-terminal" evidence="12">
    <location>
        <begin position="232"/>
        <end position="345"/>
    </location>
</feature>
<dbReference type="GO" id="GO:0006935">
    <property type="term" value="P:chemotaxis"/>
    <property type="evidence" value="ECO:0007669"/>
    <property type="project" value="UniProtKB-KW"/>
</dbReference>
<dbReference type="Pfam" id="PF01706">
    <property type="entry name" value="FliG_C"/>
    <property type="match status" value="1"/>
</dbReference>
<keyword evidence="15" id="KW-0282">Flagellum</keyword>
<keyword evidence="16" id="KW-1185">Reference proteome</keyword>
<evidence type="ECO:0000259" key="14">
    <source>
        <dbReference type="Pfam" id="PF14842"/>
    </source>
</evidence>
<dbReference type="GO" id="GO:0005886">
    <property type="term" value="C:plasma membrane"/>
    <property type="evidence" value="ECO:0007669"/>
    <property type="project" value="UniProtKB-SubCell"/>
</dbReference>
<sequence>MSSTSLSDPARPRPAAPPALDPRRKAAMVVQLVLSEGRHLDLAALPEEAQARLARELGALRLVDRTTLEQVAAEFADRLEGLGLRGGGGLAGALDALQGRISPATADRLRDERDGPAAIDPWQRLAALEGSDLLPVMQGESAEIAAVLLSKLPVAKAAELLGLLPGDRARRIAGAVSRISNMRPDTVGRIGAALAAEHCQPRADAFGAPAPDRLGAILNSSRDETREALLEGLETEDPAFAGEVRRTIFTFADIPDRVPATDVPKILRGLDLPVLIAALAAGEATGDRTARATAHLLENMSRRMAEGLREEMAERAAPARAEGEAAMIAVVEVIRAAEAAGEITLLPVEIGAEQAA</sequence>
<dbReference type="OrthoDB" id="7616820at2"/>
<dbReference type="Proteomes" id="UP000198922">
    <property type="component" value="Unassembled WGS sequence"/>
</dbReference>
<evidence type="ECO:0000256" key="4">
    <source>
        <dbReference type="ARBA" id="ARBA00021870"/>
    </source>
</evidence>
<evidence type="ECO:0000256" key="7">
    <source>
        <dbReference type="ARBA" id="ARBA00022779"/>
    </source>
</evidence>
<dbReference type="InterPro" id="IPR023087">
    <property type="entry name" value="Flg_Motor_Flig_C"/>
</dbReference>
<evidence type="ECO:0000256" key="8">
    <source>
        <dbReference type="ARBA" id="ARBA00023136"/>
    </source>
</evidence>
<dbReference type="RefSeq" id="WP_090109297.1">
    <property type="nucleotide sequence ID" value="NZ_FNAT01000001.1"/>
</dbReference>
<evidence type="ECO:0000256" key="9">
    <source>
        <dbReference type="ARBA" id="ARBA00023143"/>
    </source>
</evidence>